<gene>
    <name evidence="2" type="ORF">D1970_09420</name>
</gene>
<reference evidence="2 3" key="1">
    <citation type="submission" date="2018-08" db="EMBL/GenBank/DDBJ databases">
        <title>Bacillus jemisoniae sp. nov., Bacillus chryseoplanitiae sp. nov., Bacillus resnikiae sp. nov., and Bacillus frankliniae sp. nov., isolated from Viking spacecraft and associated surfaces.</title>
        <authorList>
            <person name="Seuylemezian A."/>
            <person name="Vaishampayan P."/>
        </authorList>
    </citation>
    <scope>NUCLEOTIDE SEQUENCE [LARGE SCALE GENOMIC DNA]</scope>
    <source>
        <strain evidence="2 3">JJ-247</strain>
    </source>
</reference>
<accession>A0A398B8C7</accession>
<proteinExistence type="predicted"/>
<evidence type="ECO:0000313" key="3">
    <source>
        <dbReference type="Proteomes" id="UP000265816"/>
    </source>
</evidence>
<organism evidence="2 3">
    <name type="scientific">Mesobacillus zeae</name>
    <dbReference type="NCBI Taxonomy" id="1917180"/>
    <lineage>
        <taxon>Bacteria</taxon>
        <taxon>Bacillati</taxon>
        <taxon>Bacillota</taxon>
        <taxon>Bacilli</taxon>
        <taxon>Bacillales</taxon>
        <taxon>Bacillaceae</taxon>
        <taxon>Mesobacillus</taxon>
    </lineage>
</organism>
<name>A0A398B8C7_9BACI</name>
<dbReference type="Pfam" id="PF13131">
    <property type="entry name" value="DUF3951"/>
    <property type="match status" value="1"/>
</dbReference>
<dbReference type="EMBL" id="QWVT01000015">
    <property type="protein sequence ID" value="RID85751.1"/>
    <property type="molecule type" value="Genomic_DNA"/>
</dbReference>
<dbReference type="AlphaFoldDB" id="A0A398B8C7"/>
<dbReference type="Proteomes" id="UP000265816">
    <property type="component" value="Unassembled WGS sequence"/>
</dbReference>
<dbReference type="InterPro" id="IPR025028">
    <property type="entry name" value="DUF3951"/>
</dbReference>
<sequence length="62" mass="7123">MLPIVLLICIVLFKLLFQTQKKSLTIHYLPFDTVTGNTSVTFHEEQNKEEDEAGEGDDKNRN</sequence>
<comment type="caution">
    <text evidence="2">The sequence shown here is derived from an EMBL/GenBank/DDBJ whole genome shotgun (WGS) entry which is preliminary data.</text>
</comment>
<dbReference type="OrthoDB" id="2476430at2"/>
<feature type="region of interest" description="Disordered" evidence="1">
    <location>
        <begin position="40"/>
        <end position="62"/>
    </location>
</feature>
<evidence type="ECO:0000256" key="1">
    <source>
        <dbReference type="SAM" id="MobiDB-lite"/>
    </source>
</evidence>
<evidence type="ECO:0000313" key="2">
    <source>
        <dbReference type="EMBL" id="RID85751.1"/>
    </source>
</evidence>
<dbReference type="RefSeq" id="WP_119112604.1">
    <property type="nucleotide sequence ID" value="NZ_CBCSEO010000002.1"/>
</dbReference>
<keyword evidence="3" id="KW-1185">Reference proteome</keyword>
<protein>
    <submittedName>
        <fullName evidence="2">DUF3951 domain-containing protein</fullName>
    </submittedName>
</protein>